<geneLocation type="plasmid" evidence="2">
    <name>pES657-44</name>
</geneLocation>
<feature type="transmembrane region" description="Helical" evidence="1">
    <location>
        <begin position="155"/>
        <end position="174"/>
    </location>
</feature>
<accession>H2ERX1</accession>
<proteinExistence type="predicted"/>
<dbReference type="RefSeq" id="WP_014343741.1">
    <property type="nucleotide sequence ID" value="NC_016853.1"/>
</dbReference>
<sequence length="374" mass="42453">MSTLSLATFVILPSEKELKRHRKLYPSQFERIVENGSMLRRYYSMTPAVLYGEFIKQHIQPQNDFGRFVYIERLDDESSWYGAAFEDGQLLHEYVEPFEQLMQNLAYDCHLATHIFTPTIFDSVYSHKLSVIEKLTASQETYQLERVNEHHAEKIMGGLILIVLALFISLYLFMPKQEQPVSSNEPIIDPTAQFIQSYNDKLIASNVLINAIHLLTETTLLPTPMKSDAVTLSGNTLIATLDKSTINEQTWKQWRSNDTTLNALYVEATKAFTFPITSMAKWQPFDVTHYLPAFLDALKLLNITVTNQQSIPYGDITTHSMLLTMKGEISKALILSELIDNPAITTNALTLTRTSTDEVSLTLSLSIHGITYGN</sequence>
<reference evidence="2" key="1">
    <citation type="submission" date="2011-11" db="EMBL/GenBank/DDBJ databases">
        <authorList>
            <person name="Summers A.O."/>
            <person name="Wireman J."/>
            <person name="Williams L.E."/>
        </authorList>
    </citation>
    <scope>NUCLEOTIDE SEQUENCE</scope>
    <source>
        <strain evidence="2">ES657</strain>
        <plasmid evidence="2">pES657-44</plasmid>
    </source>
</reference>
<dbReference type="AlphaFoldDB" id="H2ERX1"/>
<keyword evidence="1" id="KW-0812">Transmembrane</keyword>
<dbReference type="EMBL" id="JQ031551">
    <property type="protein sequence ID" value="AEY78138.1"/>
    <property type="molecule type" value="Genomic_DNA"/>
</dbReference>
<keyword evidence="2" id="KW-0614">Plasmid</keyword>
<keyword evidence="1" id="KW-0472">Membrane</keyword>
<keyword evidence="1" id="KW-1133">Transmembrane helix</keyword>
<organism evidence="2">
    <name type="scientific">Aliivibrio fischeri</name>
    <name type="common">Vibrio fischeri</name>
    <dbReference type="NCBI Taxonomy" id="668"/>
    <lineage>
        <taxon>Bacteria</taxon>
        <taxon>Pseudomonadati</taxon>
        <taxon>Pseudomonadota</taxon>
        <taxon>Gammaproteobacteria</taxon>
        <taxon>Vibrionales</taxon>
        <taxon>Vibrionaceae</taxon>
        <taxon>Aliivibrio</taxon>
    </lineage>
</organism>
<protein>
    <submittedName>
        <fullName evidence="2">Uncharacterized protein</fullName>
    </submittedName>
</protein>
<name>H2ERX1_ALIFS</name>
<evidence type="ECO:0000313" key="2">
    <source>
        <dbReference type="EMBL" id="AEY78138.1"/>
    </source>
</evidence>
<evidence type="ECO:0000256" key="1">
    <source>
        <dbReference type="SAM" id="Phobius"/>
    </source>
</evidence>